<accession>A0A419A5D5</accession>
<feature type="compositionally biased region" description="Basic and acidic residues" evidence="3">
    <location>
        <begin position="1"/>
        <end position="15"/>
    </location>
</feature>
<dbReference type="InterPro" id="IPR037359">
    <property type="entry name" value="NST/OST"/>
</dbReference>
<dbReference type="PANTHER" id="PTHR10605">
    <property type="entry name" value="HEPARAN SULFATE SULFOTRANSFERASE"/>
    <property type="match status" value="1"/>
</dbReference>
<dbReference type="AlphaFoldDB" id="A0A419A5D5"/>
<name>A0A419A5D5_9RHOB</name>
<evidence type="ECO:0000256" key="2">
    <source>
        <dbReference type="ARBA" id="ARBA00023180"/>
    </source>
</evidence>
<keyword evidence="6" id="KW-1185">Reference proteome</keyword>
<reference evidence="6" key="1">
    <citation type="submission" date="2018-09" db="EMBL/GenBank/DDBJ databases">
        <title>Paracoccus onubensis nov. sp. a moderate halophilic bacterium isolated from Gruta de las Maravillas (Aracena, Spain).</title>
        <authorList>
            <person name="Jurado V."/>
            <person name="Gutierrez-Patricio S."/>
            <person name="Gonzalez-Pimentel J.L."/>
            <person name="Miller A.Z."/>
            <person name="Laiz L."/>
            <person name="Saiz-Jimenez C."/>
        </authorList>
    </citation>
    <scope>NUCLEOTIDE SEQUENCE [LARGE SCALE GENOMIC DNA]</scope>
    <source>
        <strain evidence="6">DSM 26381</strain>
    </source>
</reference>
<organism evidence="5 6">
    <name type="scientific">Paracoccus siganidrum</name>
    <dbReference type="NCBI Taxonomy" id="1276757"/>
    <lineage>
        <taxon>Bacteria</taxon>
        <taxon>Pseudomonadati</taxon>
        <taxon>Pseudomonadota</taxon>
        <taxon>Alphaproteobacteria</taxon>
        <taxon>Rhodobacterales</taxon>
        <taxon>Paracoccaceae</taxon>
        <taxon>Paracoccus</taxon>
    </lineage>
</organism>
<feature type="region of interest" description="Disordered" evidence="3">
    <location>
        <begin position="1"/>
        <end position="48"/>
    </location>
</feature>
<evidence type="ECO:0000259" key="4">
    <source>
        <dbReference type="Pfam" id="PF00685"/>
    </source>
</evidence>
<feature type="compositionally biased region" description="Basic and acidic residues" evidence="3">
    <location>
        <begin position="24"/>
        <end position="34"/>
    </location>
</feature>
<sequence length="372" mass="41342">MAGRAARHDPHDHPVPARTAGPADRPDRGGRDVRAGGLIGRRRRAQDKTPLRRIASAVIRRRRDPPARIAVCFGILFHGSGIMTDMAAQPGGGSARDRAPVDFVIIGAMRAGTTTLHSVLSRHPQISMSRDKETDFFIPGRNYGRGLQWYLDQFDPALPIRGEASPNYAKLRDFPDVPQTLSHHAPDARLVYVVRDPVRRAVSQYAHSWNMGLALPPPDALADTHEYLSILDISSYARQLDPWRALFGPKRILIVDFDALLADPQAQFDRICAHVGADPMPVAALAAHNATSELSRVPRPLLRLAQGPLRPLLTRLLDQRMRDRLRGLAAFGPNRKPPEFPAPLLARLRQDLAEDAARFRRLSGMDFPHWSV</sequence>
<evidence type="ECO:0000313" key="5">
    <source>
        <dbReference type="EMBL" id="RJL11665.1"/>
    </source>
</evidence>
<evidence type="ECO:0000313" key="6">
    <source>
        <dbReference type="Proteomes" id="UP000283587"/>
    </source>
</evidence>
<dbReference type="EMBL" id="QZEW01000052">
    <property type="protein sequence ID" value="RJL11665.1"/>
    <property type="molecule type" value="Genomic_DNA"/>
</dbReference>
<dbReference type="GO" id="GO:0008146">
    <property type="term" value="F:sulfotransferase activity"/>
    <property type="evidence" value="ECO:0007669"/>
    <property type="project" value="InterPro"/>
</dbReference>
<evidence type="ECO:0000256" key="3">
    <source>
        <dbReference type="SAM" id="MobiDB-lite"/>
    </source>
</evidence>
<dbReference type="Proteomes" id="UP000283587">
    <property type="component" value="Unassembled WGS sequence"/>
</dbReference>
<dbReference type="SUPFAM" id="SSF52540">
    <property type="entry name" value="P-loop containing nucleoside triphosphate hydrolases"/>
    <property type="match status" value="1"/>
</dbReference>
<dbReference type="InterPro" id="IPR027417">
    <property type="entry name" value="P-loop_NTPase"/>
</dbReference>
<dbReference type="InterPro" id="IPR000863">
    <property type="entry name" value="Sulfotransferase_dom"/>
</dbReference>
<proteinExistence type="predicted"/>
<dbReference type="Gene3D" id="3.40.50.300">
    <property type="entry name" value="P-loop containing nucleotide triphosphate hydrolases"/>
    <property type="match status" value="1"/>
</dbReference>
<keyword evidence="1 5" id="KW-0808">Transferase</keyword>
<protein>
    <submittedName>
        <fullName evidence="5">Sulfotransferase</fullName>
    </submittedName>
</protein>
<comment type="caution">
    <text evidence="5">The sequence shown here is derived from an EMBL/GenBank/DDBJ whole genome shotgun (WGS) entry which is preliminary data.</text>
</comment>
<gene>
    <name evidence="5" type="ORF">D3P05_12925</name>
</gene>
<evidence type="ECO:0000256" key="1">
    <source>
        <dbReference type="ARBA" id="ARBA00022679"/>
    </source>
</evidence>
<dbReference type="OrthoDB" id="981508at2"/>
<feature type="domain" description="Sulfotransferase" evidence="4">
    <location>
        <begin position="102"/>
        <end position="278"/>
    </location>
</feature>
<keyword evidence="2" id="KW-0325">Glycoprotein</keyword>
<dbReference type="PANTHER" id="PTHR10605:SF56">
    <property type="entry name" value="BIFUNCTIONAL HEPARAN SULFATE N-DEACETYLASE_N-SULFOTRANSFERASE"/>
    <property type="match status" value="1"/>
</dbReference>
<dbReference type="Pfam" id="PF00685">
    <property type="entry name" value="Sulfotransfer_1"/>
    <property type="match status" value="1"/>
</dbReference>